<dbReference type="AlphaFoldDB" id="A0AB33L2B8"/>
<feature type="chain" id="PRO_5044308603" description="Lipoprotein" evidence="1">
    <location>
        <begin position="22"/>
        <end position="205"/>
    </location>
</feature>
<feature type="signal peptide" evidence="1">
    <location>
        <begin position="1"/>
        <end position="21"/>
    </location>
</feature>
<reference evidence="2" key="1">
    <citation type="submission" date="2024-08" db="EMBL/GenBank/DDBJ databases">
        <title>Whole genome sequence of Tenacibaculum sp. strain pbs-1 associated with black-spot shell disease in Akoya pearl oysters.</title>
        <authorList>
            <person name="Sakatoku A."/>
            <person name="Suzuki T."/>
            <person name="Hatano K."/>
            <person name="Seki M."/>
            <person name="Tanaka D."/>
            <person name="Nakamura S."/>
            <person name="Suzuki N."/>
            <person name="Isshiki T."/>
        </authorList>
    </citation>
    <scope>NUCLEOTIDE SEQUENCE</scope>
    <source>
        <strain evidence="2">Pbs-1</strain>
    </source>
</reference>
<sequence>MSTRKKLIILLSLTLTLTSCSSIKKTSSSTDKEKISIIIEKPNENYIWRKGLLTLNVKIINNSNSKITIVKPSSDPNFRPGKYYASIENEFEGTSCISDVSFYDEDPPKHYASISDFITIEANSEKSFDFSNEHLNYCGENSQNSDTACVKIKMYGNKTKYDANSDFILNNYAGYSIEEKNKIIELYNTLHTVDIESNIICVKVK</sequence>
<dbReference type="PROSITE" id="PS51257">
    <property type="entry name" value="PROKAR_LIPOPROTEIN"/>
    <property type="match status" value="1"/>
</dbReference>
<name>A0AB33L2B8_9FLAO</name>
<evidence type="ECO:0008006" key="3">
    <source>
        <dbReference type="Google" id="ProtNLM"/>
    </source>
</evidence>
<organism evidence="2">
    <name type="scientific">Tenacibaculum sp. Pbs-1</name>
    <dbReference type="NCBI Taxonomy" id="3238748"/>
    <lineage>
        <taxon>Bacteria</taxon>
        <taxon>Pseudomonadati</taxon>
        <taxon>Bacteroidota</taxon>
        <taxon>Flavobacteriia</taxon>
        <taxon>Flavobacteriales</taxon>
        <taxon>Flavobacteriaceae</taxon>
        <taxon>Tenacibaculum</taxon>
    </lineage>
</organism>
<evidence type="ECO:0000256" key="1">
    <source>
        <dbReference type="SAM" id="SignalP"/>
    </source>
</evidence>
<proteinExistence type="predicted"/>
<gene>
    <name evidence="2" type="ORF">Pbs1_06100</name>
</gene>
<accession>A0AB33L2B8</accession>
<dbReference type="EMBL" id="AP035888">
    <property type="protein sequence ID" value="BFP67267.1"/>
    <property type="molecule type" value="Genomic_DNA"/>
</dbReference>
<protein>
    <recommendedName>
        <fullName evidence="3">Lipoprotein</fullName>
    </recommendedName>
</protein>
<keyword evidence="1" id="KW-0732">Signal</keyword>
<evidence type="ECO:0000313" key="2">
    <source>
        <dbReference type="EMBL" id="BFP67267.1"/>
    </source>
</evidence>